<accession>A0ABY1NTT8</accession>
<dbReference type="EMBL" id="FXTY01000003">
    <property type="protein sequence ID" value="SMP16849.1"/>
    <property type="molecule type" value="Genomic_DNA"/>
</dbReference>
<name>A0ABY1NTT8_9RHOB</name>
<dbReference type="InterPro" id="IPR046348">
    <property type="entry name" value="SIS_dom_sf"/>
</dbReference>
<proteinExistence type="predicted"/>
<dbReference type="SUPFAM" id="SSF46689">
    <property type="entry name" value="Homeodomain-like"/>
    <property type="match status" value="1"/>
</dbReference>
<dbReference type="RefSeq" id="WP_283425555.1">
    <property type="nucleotide sequence ID" value="NZ_FXTY01000003.1"/>
</dbReference>
<evidence type="ECO:0000313" key="2">
    <source>
        <dbReference type="EMBL" id="SMP16849.1"/>
    </source>
</evidence>
<sequence length="285" mass="31846">MSVNISEAIASANQTFTKLEQRVATYLSSRPEAVALETSAEIAEKLQVSPMTVSRFFKKLGFSNLNELRADARRDLYGPTSARIGSRFKSFKQASQTRDATQDHAIANAAIRTALDLRETERWQNAVQYVAHSESVMAAGFQVMQYLANGFAMRLKYLRSNVVFLDGTDGVYADVFGVESETKALILIDTFRYGNHGPILAQAAQERGFKVILFCDEFCDWGAELSDVMLPYPNEGHMFLPFPTGLHFGLNLMFQDVVTELGDKARDKVERIAISQDLFGNFLPE</sequence>
<dbReference type="InterPro" id="IPR009057">
    <property type="entry name" value="Homeodomain-like_sf"/>
</dbReference>
<dbReference type="PANTHER" id="PTHR30514:SF18">
    <property type="entry name" value="RPIR-FAMILY TRANSCRIPTIONAL REGULATOR"/>
    <property type="match status" value="1"/>
</dbReference>
<dbReference type="InterPro" id="IPR000281">
    <property type="entry name" value="HTH_RpiR"/>
</dbReference>
<keyword evidence="3" id="KW-1185">Reference proteome</keyword>
<dbReference type="Gene3D" id="1.10.10.10">
    <property type="entry name" value="Winged helix-like DNA-binding domain superfamily/Winged helix DNA-binding domain"/>
    <property type="match status" value="1"/>
</dbReference>
<organism evidence="2 3">
    <name type="scientific">Shimia sagamensis</name>
    <dbReference type="NCBI Taxonomy" id="1566352"/>
    <lineage>
        <taxon>Bacteria</taxon>
        <taxon>Pseudomonadati</taxon>
        <taxon>Pseudomonadota</taxon>
        <taxon>Alphaproteobacteria</taxon>
        <taxon>Rhodobacterales</taxon>
        <taxon>Roseobacteraceae</taxon>
    </lineage>
</organism>
<dbReference type="InterPro" id="IPR047640">
    <property type="entry name" value="RpiR-like"/>
</dbReference>
<evidence type="ECO:0000313" key="3">
    <source>
        <dbReference type="Proteomes" id="UP001157961"/>
    </source>
</evidence>
<dbReference type="SUPFAM" id="SSF53697">
    <property type="entry name" value="SIS domain"/>
    <property type="match status" value="1"/>
</dbReference>
<evidence type="ECO:0000259" key="1">
    <source>
        <dbReference type="PROSITE" id="PS51071"/>
    </source>
</evidence>
<dbReference type="PANTHER" id="PTHR30514">
    <property type="entry name" value="GLUCOKINASE"/>
    <property type="match status" value="1"/>
</dbReference>
<reference evidence="2 3" key="1">
    <citation type="submission" date="2017-05" db="EMBL/GenBank/DDBJ databases">
        <authorList>
            <person name="Varghese N."/>
            <person name="Submissions S."/>
        </authorList>
    </citation>
    <scope>NUCLEOTIDE SEQUENCE [LARGE SCALE GENOMIC DNA]</scope>
    <source>
        <strain evidence="2 3">DSM 29734</strain>
    </source>
</reference>
<gene>
    <name evidence="2" type="ORF">SAMN06265373_10389</name>
</gene>
<dbReference type="InterPro" id="IPR036388">
    <property type="entry name" value="WH-like_DNA-bd_sf"/>
</dbReference>
<protein>
    <submittedName>
        <fullName evidence="2">Transcriptional regulator, RpiR family</fullName>
    </submittedName>
</protein>
<comment type="caution">
    <text evidence="2">The sequence shown here is derived from an EMBL/GenBank/DDBJ whole genome shotgun (WGS) entry which is preliminary data.</text>
</comment>
<dbReference type="Gene3D" id="3.40.50.10490">
    <property type="entry name" value="Glucose-6-phosphate isomerase like protein, domain 1"/>
    <property type="match status" value="1"/>
</dbReference>
<dbReference type="PROSITE" id="PS51071">
    <property type="entry name" value="HTH_RPIR"/>
    <property type="match status" value="1"/>
</dbReference>
<dbReference type="Proteomes" id="UP001157961">
    <property type="component" value="Unassembled WGS sequence"/>
</dbReference>
<dbReference type="Pfam" id="PF01418">
    <property type="entry name" value="HTH_6"/>
    <property type="match status" value="1"/>
</dbReference>
<feature type="domain" description="HTH rpiR-type" evidence="1">
    <location>
        <begin position="3"/>
        <end position="79"/>
    </location>
</feature>